<protein>
    <recommendedName>
        <fullName evidence="1">ATPase dynein-related AAA domain-containing protein</fullName>
    </recommendedName>
</protein>
<sequence length="512" mass="59353">MKNIHPLNQILFGAPGTGKTHETKKLAVEVIENRKLDSLSREEITVLYDKYYANGQINFTTFHQSISYEDFIEGIKPQVFTDENENKTVVYDVEDGIFKKMCQLSATTNNNVIKNQNINFSKINFYKMSLGGINNLDLHNWSFENNLLLLGWGDDKDFTELSKIKDWKLFRDKFKQDFPELVEESKYVIQAVFTFQKMKIGDIVFASKGNKIIDAVGIIESEYFYDSSKEIDKYQFREVKWLATNLDIPAEKFLKVKITQASMYEFNKNDIKINELTEYFNTNETVNNNHVIIIDEINRGNVSAIFGELITLIEDTKRKGTTIVNNEAIEVELPYSKEKFSVPDNLFIIGTMNTADRSVEALDTALRRRFSFVEMKSNPDILESCHKSKGIITTNEGVTIYLIDLLKKINERIEVLIDKDHQIGHSFFINVNSLDDLRVVFKNKINPLLEEYFYGNFAKIGLVLGEKFLEEIHSNKDIFAKFEYEERSFLTEKKVYQLKDPFKLNADDFGSI</sequence>
<dbReference type="SUPFAM" id="SSF52540">
    <property type="entry name" value="P-loop containing nucleoside triphosphate hydrolases"/>
    <property type="match status" value="1"/>
</dbReference>
<evidence type="ECO:0000259" key="1">
    <source>
        <dbReference type="Pfam" id="PF07728"/>
    </source>
</evidence>
<dbReference type="InterPro" id="IPR011704">
    <property type="entry name" value="ATPase_dyneun-rel_AAA"/>
</dbReference>
<dbReference type="REBASE" id="413094">
    <property type="entry name" value="Efa16811McrBCP"/>
</dbReference>
<dbReference type="Proteomes" id="UP000510643">
    <property type="component" value="Chromosome"/>
</dbReference>
<dbReference type="GO" id="GO:0016887">
    <property type="term" value="F:ATP hydrolysis activity"/>
    <property type="evidence" value="ECO:0007669"/>
    <property type="project" value="InterPro"/>
</dbReference>
<dbReference type="Gene3D" id="3.40.50.300">
    <property type="entry name" value="P-loop containing nucleotide triphosphate hydrolases"/>
    <property type="match status" value="1"/>
</dbReference>
<dbReference type="AlphaFoldDB" id="A0A7H9DYH3"/>
<keyword evidence="3" id="KW-1185">Reference proteome</keyword>
<dbReference type="EMBL" id="CP040908">
    <property type="protein sequence ID" value="QLL59779.1"/>
    <property type="molecule type" value="Genomic_DNA"/>
</dbReference>
<reference evidence="2 3" key="1">
    <citation type="submission" date="2019-06" db="EMBL/GenBank/DDBJ databases">
        <title>Emergence of pandrug resistant Empedobacter falsenii in China.</title>
        <authorList>
            <person name="Dong N."/>
            <person name="Chen S."/>
            <person name="Zhang R."/>
        </authorList>
    </citation>
    <scope>NUCLEOTIDE SEQUENCE [LARGE SCALE GENOMIC DNA]</scope>
    <source>
        <strain evidence="2 3">1681-1</strain>
    </source>
</reference>
<dbReference type="PANTHER" id="PTHR37291">
    <property type="entry name" value="5-METHYLCYTOSINE-SPECIFIC RESTRICTION ENZYME B"/>
    <property type="match status" value="1"/>
</dbReference>
<dbReference type="KEGG" id="efal:FH779_03605"/>
<evidence type="ECO:0000313" key="3">
    <source>
        <dbReference type="Proteomes" id="UP000510643"/>
    </source>
</evidence>
<dbReference type="Pfam" id="PF07728">
    <property type="entry name" value="AAA_5"/>
    <property type="match status" value="1"/>
</dbReference>
<evidence type="ECO:0000313" key="2">
    <source>
        <dbReference type="EMBL" id="QLL59779.1"/>
    </source>
</evidence>
<gene>
    <name evidence="2" type="ORF">FH779_03605</name>
</gene>
<organism evidence="2 3">
    <name type="scientific">Empedobacter falsenii</name>
    <dbReference type="NCBI Taxonomy" id="343874"/>
    <lineage>
        <taxon>Bacteria</taxon>
        <taxon>Pseudomonadati</taxon>
        <taxon>Bacteroidota</taxon>
        <taxon>Flavobacteriia</taxon>
        <taxon>Flavobacteriales</taxon>
        <taxon>Weeksellaceae</taxon>
        <taxon>Empedobacter</taxon>
    </lineage>
</organism>
<dbReference type="GO" id="GO:0005524">
    <property type="term" value="F:ATP binding"/>
    <property type="evidence" value="ECO:0007669"/>
    <property type="project" value="InterPro"/>
</dbReference>
<accession>A0A7H9DYH3</accession>
<proteinExistence type="predicted"/>
<feature type="domain" description="ATPase dynein-related AAA" evidence="1">
    <location>
        <begin position="286"/>
        <end position="370"/>
    </location>
</feature>
<dbReference type="InterPro" id="IPR027417">
    <property type="entry name" value="P-loop_NTPase"/>
</dbReference>
<name>A0A7H9DYH3_9FLAO</name>
<dbReference type="InterPro" id="IPR052934">
    <property type="entry name" value="Methyl-DNA_Rec/Restrict_Enz"/>
</dbReference>
<dbReference type="PANTHER" id="PTHR37291:SF1">
    <property type="entry name" value="TYPE IV METHYL-DIRECTED RESTRICTION ENZYME ECOKMCRB SUBUNIT"/>
    <property type="match status" value="1"/>
</dbReference>